<dbReference type="PANTHER" id="PTHR11075">
    <property type="entry name" value="PEPTIDE CHAIN RELEASE FACTOR"/>
    <property type="match status" value="1"/>
</dbReference>
<dbReference type="Proteomes" id="UP000271974">
    <property type="component" value="Unassembled WGS sequence"/>
</dbReference>
<gene>
    <name evidence="7" type="ORF">EGW08_020600</name>
</gene>
<dbReference type="InterPro" id="IPR000352">
    <property type="entry name" value="Pep_chain_release_fac_I"/>
</dbReference>
<dbReference type="GO" id="GO:0016150">
    <property type="term" value="F:translation release factor activity, codon nonspecific"/>
    <property type="evidence" value="ECO:0007669"/>
    <property type="project" value="TreeGrafter"/>
</dbReference>
<dbReference type="STRING" id="188477.A0A3S1B074"/>
<dbReference type="FunFam" id="3.30.160.20:FF:000046">
    <property type="entry name" value="Peptidyl-tRNA hydrolase ICT1"/>
    <property type="match status" value="1"/>
</dbReference>
<dbReference type="AlphaFoldDB" id="A0A3S1B074"/>
<dbReference type="GO" id="GO:0070126">
    <property type="term" value="P:mitochondrial translational termination"/>
    <property type="evidence" value="ECO:0007669"/>
    <property type="project" value="TreeGrafter"/>
</dbReference>
<evidence type="ECO:0000313" key="7">
    <source>
        <dbReference type="EMBL" id="RUS71638.1"/>
    </source>
</evidence>
<dbReference type="Pfam" id="PF00472">
    <property type="entry name" value="RF-1"/>
    <property type="match status" value="1"/>
</dbReference>
<keyword evidence="8" id="KW-1185">Reference proteome</keyword>
<reference evidence="7 8" key="1">
    <citation type="submission" date="2019-01" db="EMBL/GenBank/DDBJ databases">
        <title>A draft genome assembly of the solar-powered sea slug Elysia chlorotica.</title>
        <authorList>
            <person name="Cai H."/>
            <person name="Li Q."/>
            <person name="Fang X."/>
            <person name="Li J."/>
            <person name="Curtis N.E."/>
            <person name="Altenburger A."/>
            <person name="Shibata T."/>
            <person name="Feng M."/>
            <person name="Maeda T."/>
            <person name="Schwartz J.A."/>
            <person name="Shigenobu S."/>
            <person name="Lundholm N."/>
            <person name="Nishiyama T."/>
            <person name="Yang H."/>
            <person name="Hasebe M."/>
            <person name="Li S."/>
            <person name="Pierce S.K."/>
            <person name="Wang J."/>
        </authorList>
    </citation>
    <scope>NUCLEOTIDE SEQUENCE [LARGE SCALE GENOMIC DNA]</scope>
    <source>
        <strain evidence="7">EC2010</strain>
        <tissue evidence="7">Whole organism of an adult</tissue>
    </source>
</reference>
<dbReference type="SUPFAM" id="SSF110916">
    <property type="entry name" value="Peptidyl-tRNA hydrolase domain-like"/>
    <property type="match status" value="1"/>
</dbReference>
<accession>A0A3S1B074</accession>
<evidence type="ECO:0000256" key="2">
    <source>
        <dbReference type="ARBA" id="ARBA00038225"/>
    </source>
</evidence>
<dbReference type="EC" id="3.1.1.29" evidence="1"/>
<dbReference type="GO" id="GO:0005762">
    <property type="term" value="C:mitochondrial large ribosomal subunit"/>
    <property type="evidence" value="ECO:0007669"/>
    <property type="project" value="TreeGrafter"/>
</dbReference>
<feature type="region of interest" description="Disordered" evidence="5">
    <location>
        <begin position="179"/>
        <end position="205"/>
    </location>
</feature>
<feature type="compositionally biased region" description="Polar residues" evidence="5">
    <location>
        <begin position="195"/>
        <end position="205"/>
    </location>
</feature>
<dbReference type="GO" id="GO:0004045">
    <property type="term" value="F:peptidyl-tRNA hydrolase activity"/>
    <property type="evidence" value="ECO:0007669"/>
    <property type="project" value="UniProtKB-EC"/>
</dbReference>
<evidence type="ECO:0000256" key="5">
    <source>
        <dbReference type="SAM" id="MobiDB-lite"/>
    </source>
</evidence>
<evidence type="ECO:0000256" key="1">
    <source>
        <dbReference type="ARBA" id="ARBA00013260"/>
    </source>
</evidence>
<protein>
    <recommendedName>
        <fullName evidence="3">Large ribosomal subunit protein mL62</fullName>
        <ecNumber evidence="1">3.1.1.29</ecNumber>
    </recommendedName>
    <alternativeName>
        <fullName evidence="4">Peptidyl-tRNA hydrolase ICT1, mitochondrial</fullName>
    </alternativeName>
</protein>
<comment type="similarity">
    <text evidence="2">Belongs to the prokaryotic/mitochondrial release factor family. Mitochondrion-specific ribosomal protein mL62 subfamily.</text>
</comment>
<dbReference type="EMBL" id="RQTK01001183">
    <property type="protein sequence ID" value="RUS71638.1"/>
    <property type="molecule type" value="Genomic_DNA"/>
</dbReference>
<sequence length="205" mass="23674">MFRTYSVLRNLHRQSRNLLNVQNERLATSLTSSYKSHVSIDKVYPNSNPDFLRKQSESPKVSSLEKFEGYIPIDQLEIATSKSSGPGGQHVNKVNSKVEMRFHLESADWIPAWIKPRLLEQEHGRVTKEGYLVVRSDMTRKQMLNQADCLNKLRNMIYKASELPKEPTAEEVELKEKRMAKAKDGILKSKRSRSLIKQNRSSPEF</sequence>
<organism evidence="7 8">
    <name type="scientific">Elysia chlorotica</name>
    <name type="common">Eastern emerald elysia</name>
    <name type="synonym">Sea slug</name>
    <dbReference type="NCBI Taxonomy" id="188477"/>
    <lineage>
        <taxon>Eukaryota</taxon>
        <taxon>Metazoa</taxon>
        <taxon>Spiralia</taxon>
        <taxon>Lophotrochozoa</taxon>
        <taxon>Mollusca</taxon>
        <taxon>Gastropoda</taxon>
        <taxon>Heterobranchia</taxon>
        <taxon>Euthyneura</taxon>
        <taxon>Panpulmonata</taxon>
        <taxon>Sacoglossa</taxon>
        <taxon>Placobranchoidea</taxon>
        <taxon>Plakobranchidae</taxon>
        <taxon>Elysia</taxon>
    </lineage>
</organism>
<proteinExistence type="inferred from homology"/>
<feature type="domain" description="Prokaryotic-type class I peptide chain release factors" evidence="6">
    <location>
        <begin position="70"/>
        <end position="199"/>
    </location>
</feature>
<dbReference type="OrthoDB" id="270639at2759"/>
<evidence type="ECO:0000256" key="4">
    <source>
        <dbReference type="ARBA" id="ARBA00041531"/>
    </source>
</evidence>
<evidence type="ECO:0000259" key="6">
    <source>
        <dbReference type="Pfam" id="PF00472"/>
    </source>
</evidence>
<dbReference type="PANTHER" id="PTHR11075:SF54">
    <property type="entry name" value="LARGE RIBOSOMAL SUBUNIT PROTEIN ML62"/>
    <property type="match status" value="1"/>
</dbReference>
<dbReference type="Gene3D" id="3.30.160.20">
    <property type="match status" value="1"/>
</dbReference>
<comment type="caution">
    <text evidence="7">The sequence shown here is derived from an EMBL/GenBank/DDBJ whole genome shotgun (WGS) entry which is preliminary data.</text>
</comment>
<name>A0A3S1B074_ELYCH</name>
<evidence type="ECO:0000313" key="8">
    <source>
        <dbReference type="Proteomes" id="UP000271974"/>
    </source>
</evidence>
<dbReference type="InterPro" id="IPR052104">
    <property type="entry name" value="Mito_Release_Factor_mL62"/>
</dbReference>
<evidence type="ECO:0000256" key="3">
    <source>
        <dbReference type="ARBA" id="ARBA00039441"/>
    </source>
</evidence>